<dbReference type="InterPro" id="IPR026055">
    <property type="entry name" value="FAR"/>
</dbReference>
<dbReference type="Pfam" id="PF07993">
    <property type="entry name" value="NAD_binding_4"/>
    <property type="match status" value="1"/>
</dbReference>
<dbReference type="GO" id="GO:0080019">
    <property type="term" value="F:alcohol-forming very long-chain fatty acyl-CoA reductase activity"/>
    <property type="evidence" value="ECO:0007669"/>
    <property type="project" value="InterPro"/>
</dbReference>
<dbReference type="InterPro" id="IPR006385">
    <property type="entry name" value="HAD_hydro_SerB1"/>
</dbReference>
<dbReference type="Pfam" id="PF03015">
    <property type="entry name" value="Sterile"/>
    <property type="match status" value="1"/>
</dbReference>
<dbReference type="Gene3D" id="3.40.50.720">
    <property type="entry name" value="NAD(P)-binding Rossmann-like Domain"/>
    <property type="match status" value="1"/>
</dbReference>
<dbReference type="NCBIfam" id="TIGR01490">
    <property type="entry name" value="HAD-SF-IB-hyp1"/>
    <property type="match status" value="1"/>
</dbReference>
<dbReference type="PANTHER" id="PTHR11011:SF45">
    <property type="entry name" value="FATTY ACYL-COA REDUCTASE CG8306-RELATED"/>
    <property type="match status" value="1"/>
</dbReference>
<dbReference type="RefSeq" id="WP_229669739.1">
    <property type="nucleotide sequence ID" value="NZ_BMMZ01000002.1"/>
</dbReference>
<dbReference type="EMBL" id="BMMZ01000002">
    <property type="protein sequence ID" value="GGL54590.1"/>
    <property type="molecule type" value="Genomic_DNA"/>
</dbReference>
<gene>
    <name evidence="7" type="ORF">GCM10011575_11240</name>
</gene>
<feature type="domain" description="Thioester reductase (TE)" evidence="6">
    <location>
        <begin position="43"/>
        <end position="362"/>
    </location>
</feature>
<accession>A0A917S2S1</accession>
<dbReference type="InterPro" id="IPR033640">
    <property type="entry name" value="FAR_C"/>
</dbReference>
<evidence type="ECO:0000256" key="3">
    <source>
        <dbReference type="ARBA" id="ARBA00023098"/>
    </source>
</evidence>
<feature type="region of interest" description="Disordered" evidence="4">
    <location>
        <begin position="788"/>
        <end position="844"/>
    </location>
</feature>
<feature type="domain" description="Fatty acyl-CoA reductase C-terminal" evidence="5">
    <location>
        <begin position="468"/>
        <end position="528"/>
    </location>
</feature>
<organism evidence="7 8">
    <name type="scientific">Microlunatus endophyticus</name>
    <dbReference type="NCBI Taxonomy" id="1716077"/>
    <lineage>
        <taxon>Bacteria</taxon>
        <taxon>Bacillati</taxon>
        <taxon>Actinomycetota</taxon>
        <taxon>Actinomycetes</taxon>
        <taxon>Propionibacteriales</taxon>
        <taxon>Propionibacteriaceae</taxon>
        <taxon>Microlunatus</taxon>
    </lineage>
</organism>
<evidence type="ECO:0000259" key="6">
    <source>
        <dbReference type="Pfam" id="PF07993"/>
    </source>
</evidence>
<dbReference type="AlphaFoldDB" id="A0A917S2S1"/>
<sequence>MTASTAPAEAFGTPLHGATQAEHPAPTLDGRLADLLADKKILLTGVTGFIGEQLLWKILNDLPDTRAAVLVRRKGSATARDRMTSVVKKKIFKPLAEPYGGPDGLLDAKIDIIEGDLPNVPKLPTDIDIVVHCAGDVSFDPPIDRAFNTNLIGTANLIDRFLESCTGPDGTFTRMPHYVHVSTAYTAGRRRGAIGEAPHAHDIDYEAEMAAGLKIAAEIETQSRTADQLAKFRKAAEREHRAAGHLITATDTERRRKEWVQQKLVQAGTERARSLGWTDAYTFTKALGEKVVADKCAGIRASIARPAIVESSLKHPYPGWIEGFKMAEPIILAYGRGELPEFPASPEAICDVVPCDYVVNATLAVAATEPKVGVCEYYHVSSGARNPMSFREFYGYVRDYFLEHPMVAGERGAPALPQWQFPGAASIERFLSRSERGHQLANTLIKFAPRSERTRKAARDLDRFGSRINFLRSYLGLYNEYAQSELHFVDDNTLRLTRSLHPDDQETFSFDTGDYDWTEYILHTHIPAIVAPVRRLEELRRRRGNRATTFVDLSRTKDKPGEVLAAFDLDGTVMSTNVIEQYLWTKLPDLAPTGQLREIASIARKLPSYLRADRTDRGMFLRTIYRRYAGADLAALEEFVDTVLAREILSRLSPEAVRRAREHREAGHTTVLITGAIRPLTRPLRPLFDVIVASDLATDANGICTGFLTGPPMVGESRAAWLNHYANLHGIDLSRSYAYADSHPDLAMLSVVGRPVVVSPDIALMRAATANGWSSVIWSSKAQDPRWTRPFRIRGRDVPPATGSTPQLESSAESSAESGRESAGESAGGSGAESSSAVDVRGER</sequence>
<evidence type="ECO:0000256" key="4">
    <source>
        <dbReference type="SAM" id="MobiDB-lite"/>
    </source>
</evidence>
<dbReference type="GO" id="GO:0010345">
    <property type="term" value="P:suberin biosynthetic process"/>
    <property type="evidence" value="ECO:0007669"/>
    <property type="project" value="TreeGrafter"/>
</dbReference>
<evidence type="ECO:0000313" key="8">
    <source>
        <dbReference type="Proteomes" id="UP000613840"/>
    </source>
</evidence>
<dbReference type="NCBIfam" id="TIGR01488">
    <property type="entry name" value="HAD-SF-IB"/>
    <property type="match status" value="1"/>
</dbReference>
<protein>
    <submittedName>
        <fullName evidence="7">Haloacid dehalogenase</fullName>
    </submittedName>
</protein>
<reference evidence="7" key="2">
    <citation type="submission" date="2020-09" db="EMBL/GenBank/DDBJ databases">
        <authorList>
            <person name="Sun Q."/>
            <person name="Zhou Y."/>
        </authorList>
    </citation>
    <scope>NUCLEOTIDE SEQUENCE</scope>
    <source>
        <strain evidence="7">CGMCC 4.7306</strain>
    </source>
</reference>
<dbReference type="InterPro" id="IPR013120">
    <property type="entry name" value="FAR_NAD-bd"/>
</dbReference>
<dbReference type="SUPFAM" id="SSF56784">
    <property type="entry name" value="HAD-like"/>
    <property type="match status" value="1"/>
</dbReference>
<dbReference type="Gene3D" id="3.40.50.1000">
    <property type="entry name" value="HAD superfamily/HAD-like"/>
    <property type="match status" value="1"/>
</dbReference>
<evidence type="ECO:0000256" key="2">
    <source>
        <dbReference type="ARBA" id="ARBA00022516"/>
    </source>
</evidence>
<comment type="caution">
    <text evidence="7">The sequence shown here is derived from an EMBL/GenBank/DDBJ whole genome shotgun (WGS) entry which is preliminary data.</text>
</comment>
<dbReference type="InterPro" id="IPR023214">
    <property type="entry name" value="HAD_sf"/>
</dbReference>
<reference evidence="7" key="1">
    <citation type="journal article" date="2014" name="Int. J. Syst. Evol. Microbiol.">
        <title>Complete genome sequence of Corynebacterium casei LMG S-19264T (=DSM 44701T), isolated from a smear-ripened cheese.</title>
        <authorList>
            <consortium name="US DOE Joint Genome Institute (JGI-PGF)"/>
            <person name="Walter F."/>
            <person name="Albersmeier A."/>
            <person name="Kalinowski J."/>
            <person name="Ruckert C."/>
        </authorList>
    </citation>
    <scope>NUCLEOTIDE SEQUENCE</scope>
    <source>
        <strain evidence="7">CGMCC 4.7306</strain>
    </source>
</reference>
<keyword evidence="3" id="KW-0443">Lipid metabolism</keyword>
<dbReference type="InterPro" id="IPR036291">
    <property type="entry name" value="NAD(P)-bd_dom_sf"/>
</dbReference>
<name>A0A917S2S1_9ACTN</name>
<dbReference type="Gene3D" id="1.20.1440.100">
    <property type="entry name" value="SG protein - dephosphorylation function"/>
    <property type="match status" value="1"/>
</dbReference>
<dbReference type="PANTHER" id="PTHR11011">
    <property type="entry name" value="MALE STERILITY PROTEIN 2-RELATED"/>
    <property type="match status" value="1"/>
</dbReference>
<evidence type="ECO:0000313" key="7">
    <source>
        <dbReference type="EMBL" id="GGL54590.1"/>
    </source>
</evidence>
<proteinExistence type="inferred from homology"/>
<dbReference type="CDD" id="cd09071">
    <property type="entry name" value="FAR_C"/>
    <property type="match status" value="1"/>
</dbReference>
<evidence type="ECO:0000256" key="1">
    <source>
        <dbReference type="ARBA" id="ARBA00005928"/>
    </source>
</evidence>
<feature type="region of interest" description="Disordered" evidence="4">
    <location>
        <begin position="1"/>
        <end position="23"/>
    </location>
</feature>
<keyword evidence="2" id="KW-0444">Lipid biosynthesis</keyword>
<keyword evidence="8" id="KW-1185">Reference proteome</keyword>
<evidence type="ECO:0000259" key="5">
    <source>
        <dbReference type="Pfam" id="PF03015"/>
    </source>
</evidence>
<dbReference type="InterPro" id="IPR036412">
    <property type="entry name" value="HAD-like_sf"/>
</dbReference>
<dbReference type="Proteomes" id="UP000613840">
    <property type="component" value="Unassembled WGS sequence"/>
</dbReference>
<dbReference type="SUPFAM" id="SSF51735">
    <property type="entry name" value="NAD(P)-binding Rossmann-fold domains"/>
    <property type="match status" value="1"/>
</dbReference>
<comment type="similarity">
    <text evidence="1">Belongs to the fatty acyl-CoA reductase family.</text>
</comment>
<dbReference type="Pfam" id="PF12710">
    <property type="entry name" value="HAD"/>
    <property type="match status" value="1"/>
</dbReference>
<dbReference type="GO" id="GO:0035336">
    <property type="term" value="P:long-chain fatty-acyl-CoA metabolic process"/>
    <property type="evidence" value="ECO:0007669"/>
    <property type="project" value="TreeGrafter"/>
</dbReference>